<feature type="transmembrane region" description="Helical" evidence="1">
    <location>
        <begin position="158"/>
        <end position="177"/>
    </location>
</feature>
<feature type="transmembrane region" description="Helical" evidence="1">
    <location>
        <begin position="23"/>
        <end position="41"/>
    </location>
</feature>
<reference evidence="2" key="2">
    <citation type="journal article" date="2022" name="Nat. Microbiol.">
        <title>A closed Candidatus Odinarchaeum chromosome exposes Asgard archaeal viruses.</title>
        <authorList>
            <person name="Tamarit D."/>
            <person name="Caceres E.F."/>
            <person name="Krupovic M."/>
            <person name="Nijland R."/>
            <person name="Eme L."/>
            <person name="Robinson N.P."/>
            <person name="Ettema T.J.G."/>
        </authorList>
    </citation>
    <scope>NUCLEOTIDE SEQUENCE</scope>
    <source>
        <strain evidence="2">LCB_4</strain>
    </source>
</reference>
<proteinExistence type="predicted"/>
<keyword evidence="1" id="KW-0812">Transmembrane</keyword>
<feature type="transmembrane region" description="Helical" evidence="1">
    <location>
        <begin position="53"/>
        <end position="72"/>
    </location>
</feature>
<evidence type="ECO:0000256" key="1">
    <source>
        <dbReference type="SAM" id="Phobius"/>
    </source>
</evidence>
<evidence type="ECO:0000313" key="2">
    <source>
        <dbReference type="EMBL" id="WEU40705.1"/>
    </source>
</evidence>
<sequence length="229" mass="26463">MNKNVYVVNQSNFSSIDARERRFILTFALAYLLWVVLYARFESSVKWAYGVEYWTFLVLSHFTAISIVIYTAAKHFERDTGLIKKRFIKLSLIVGGIVVIGFMLEDFLAISFAGLFSFSEGVLGSVAGVPFIDPHYGYYVAPVFPTGYFEINGFKLPWAYVYLSLTGVMLICLSSKIKIFENKVYMRISYYKTFYRVKVSLKLAYKLEYEKYQLPKELSSNPRRVELSS</sequence>
<accession>A0AAF0IBS5</accession>
<reference evidence="2" key="1">
    <citation type="journal article" date="2017" name="Nature">
        <title>Asgard archaea illuminate the origin of eukaryotic cellular complexity.</title>
        <authorList>
            <person name="Zaremba-Niedzwiedzka K."/>
            <person name="Caceres E.F."/>
            <person name="Saw J.H."/>
            <person name="Backstrom D."/>
            <person name="Juzokaite L."/>
            <person name="Vancaester E."/>
            <person name="Seitz K.W."/>
            <person name="Anantharaman K."/>
            <person name="Starnawski P."/>
            <person name="Kjeldsen K.U."/>
            <person name="Scott M.B."/>
            <person name="Nunoura T."/>
            <person name="Banfield J.F."/>
            <person name="Schramm A."/>
            <person name="Baker B.J."/>
            <person name="Spang A."/>
            <person name="Ettema T.J.G."/>
        </authorList>
    </citation>
    <scope>NUCLEOTIDE SEQUENCE</scope>
    <source>
        <strain evidence="2">LCB_4</strain>
    </source>
</reference>
<name>A0AAF0IBS5_ODILC</name>
<evidence type="ECO:0000313" key="3">
    <source>
        <dbReference type="Proteomes" id="UP000186851"/>
    </source>
</evidence>
<gene>
    <name evidence="2" type="ORF">OdinLCB4_001905</name>
</gene>
<dbReference type="EMBL" id="CP091871">
    <property type="protein sequence ID" value="WEU40705.1"/>
    <property type="molecule type" value="Genomic_DNA"/>
</dbReference>
<feature type="transmembrane region" description="Helical" evidence="1">
    <location>
        <begin position="92"/>
        <end position="116"/>
    </location>
</feature>
<dbReference type="Proteomes" id="UP000186851">
    <property type="component" value="Chromosome"/>
</dbReference>
<organism evidence="2 3">
    <name type="scientific">Odinarchaeota yellowstonii (strain LCB_4)</name>
    <dbReference type="NCBI Taxonomy" id="1841599"/>
    <lineage>
        <taxon>Archaea</taxon>
        <taxon>Promethearchaeati</taxon>
        <taxon>Candidatus Odinarchaeota</taxon>
        <taxon>Candidatus Odinarchaeia</taxon>
        <taxon>Candidatus Odinarchaeales</taxon>
        <taxon>Candidatus Odinarchaeaceae</taxon>
        <taxon>Candidatus Odinarchaeum</taxon>
    </lineage>
</organism>
<dbReference type="KEGG" id="oyw:OdinLCB4_001905"/>
<keyword evidence="1" id="KW-0472">Membrane</keyword>
<dbReference type="AlphaFoldDB" id="A0AAF0IBS5"/>
<protein>
    <submittedName>
        <fullName evidence="2">Uncharacterized protein</fullName>
    </submittedName>
</protein>
<keyword evidence="1" id="KW-1133">Transmembrane helix</keyword>